<keyword evidence="2" id="KW-1185">Reference proteome</keyword>
<dbReference type="GO" id="GO:0046873">
    <property type="term" value="F:metal ion transmembrane transporter activity"/>
    <property type="evidence" value="ECO:0007669"/>
    <property type="project" value="InterPro"/>
</dbReference>
<organism evidence="1 2">
    <name type="scientific">Thermalbibacter longus</name>
    <dbReference type="NCBI Taxonomy" id="2951981"/>
    <lineage>
        <taxon>Bacteria</taxon>
        <taxon>Pseudomonadati</taxon>
        <taxon>Thermomicrobiota</taxon>
        <taxon>Thermomicrobia</taxon>
        <taxon>Thermomicrobiales</taxon>
        <taxon>Thermomicrobiaceae</taxon>
        <taxon>Thermalbibacter</taxon>
    </lineage>
</organism>
<gene>
    <name evidence="1" type="ORF">NET02_04485</name>
</gene>
<dbReference type="SUPFAM" id="SSF143865">
    <property type="entry name" value="CorA soluble domain-like"/>
    <property type="match status" value="1"/>
</dbReference>
<evidence type="ECO:0000313" key="2">
    <source>
        <dbReference type="Proteomes" id="UP001165306"/>
    </source>
</evidence>
<dbReference type="InterPro" id="IPR045861">
    <property type="entry name" value="CorA_cytoplasmic_dom"/>
</dbReference>
<proteinExistence type="predicted"/>
<dbReference type="AlphaFoldDB" id="A0AA41WE53"/>
<comment type="caution">
    <text evidence="1">The sequence shown here is derived from an EMBL/GenBank/DDBJ whole genome shotgun (WGS) entry which is preliminary data.</text>
</comment>
<protein>
    <submittedName>
        <fullName evidence="1">CorA family divalent cation transporter</fullName>
    </submittedName>
</protein>
<dbReference type="GO" id="GO:0016020">
    <property type="term" value="C:membrane"/>
    <property type="evidence" value="ECO:0007669"/>
    <property type="project" value="InterPro"/>
</dbReference>
<name>A0AA41WE53_9BACT</name>
<sequence length="114" mass="13066">MSRSKSLRIARSRPRSRRGWCEADEELKPVDLESIAEIVRADENFVWIDLSEFAVADLERLAGRLSIDRRALHAAVSPWQRPQVDVYRDHFFVSSAVARVAPSINGCWRASSIW</sequence>
<dbReference type="Gene3D" id="3.30.460.20">
    <property type="entry name" value="CorA soluble domain-like"/>
    <property type="match status" value="1"/>
</dbReference>
<evidence type="ECO:0000313" key="1">
    <source>
        <dbReference type="EMBL" id="MCM8748393.1"/>
    </source>
</evidence>
<dbReference type="EMBL" id="JAMSLR010000002">
    <property type="protein sequence ID" value="MCM8748393.1"/>
    <property type="molecule type" value="Genomic_DNA"/>
</dbReference>
<dbReference type="Proteomes" id="UP001165306">
    <property type="component" value="Unassembled WGS sequence"/>
</dbReference>
<accession>A0AA41WE53</accession>
<reference evidence="1" key="1">
    <citation type="submission" date="2022-06" db="EMBL/GenBank/DDBJ databases">
        <title>CFH 74404 Thermomicrobiaceae sp.</title>
        <authorList>
            <person name="Ming H."/>
            <person name="Li W.-J."/>
            <person name="Zhao Z."/>
        </authorList>
    </citation>
    <scope>NUCLEOTIDE SEQUENCE</scope>
    <source>
        <strain evidence="1">CFH 74404</strain>
    </source>
</reference>